<dbReference type="Pfam" id="PF13561">
    <property type="entry name" value="adh_short_C2"/>
    <property type="match status" value="1"/>
</dbReference>
<dbReference type="PRINTS" id="PR00080">
    <property type="entry name" value="SDRFAMILY"/>
</dbReference>
<protein>
    <submittedName>
        <fullName evidence="3">SDR family oxidoreductase</fullName>
    </submittedName>
</protein>
<dbReference type="Proteomes" id="UP000266327">
    <property type="component" value="Unassembled WGS sequence"/>
</dbReference>
<dbReference type="InterPro" id="IPR002347">
    <property type="entry name" value="SDR_fam"/>
</dbReference>
<organism evidence="3 4">
    <name type="scientific">Noviherbaspirillum sedimenti</name>
    <dbReference type="NCBI Taxonomy" id="2320865"/>
    <lineage>
        <taxon>Bacteria</taxon>
        <taxon>Pseudomonadati</taxon>
        <taxon>Pseudomonadota</taxon>
        <taxon>Betaproteobacteria</taxon>
        <taxon>Burkholderiales</taxon>
        <taxon>Oxalobacteraceae</taxon>
        <taxon>Noviherbaspirillum</taxon>
    </lineage>
</organism>
<reference evidence="4" key="1">
    <citation type="submission" date="2018-09" db="EMBL/GenBank/DDBJ databases">
        <authorList>
            <person name="Zhu H."/>
        </authorList>
    </citation>
    <scope>NUCLEOTIDE SEQUENCE [LARGE SCALE GENOMIC DNA]</scope>
    <source>
        <strain evidence="4">K1S02-23</strain>
    </source>
</reference>
<dbReference type="EMBL" id="QYUQ01000002">
    <property type="protein sequence ID" value="RJG01415.1"/>
    <property type="molecule type" value="Genomic_DNA"/>
</dbReference>
<dbReference type="AlphaFoldDB" id="A0A3A3G1A6"/>
<dbReference type="FunFam" id="3.40.50.720:FF:000173">
    <property type="entry name" value="3-oxoacyl-[acyl-carrier protein] reductase"/>
    <property type="match status" value="1"/>
</dbReference>
<gene>
    <name evidence="3" type="ORF">D3878_07310</name>
</gene>
<dbReference type="OrthoDB" id="9803333at2"/>
<evidence type="ECO:0000256" key="2">
    <source>
        <dbReference type="ARBA" id="ARBA00023002"/>
    </source>
</evidence>
<evidence type="ECO:0000256" key="1">
    <source>
        <dbReference type="ARBA" id="ARBA00006484"/>
    </source>
</evidence>
<dbReference type="RefSeq" id="WP_119784863.1">
    <property type="nucleotide sequence ID" value="NZ_QYUQ01000002.1"/>
</dbReference>
<evidence type="ECO:0000313" key="4">
    <source>
        <dbReference type="Proteomes" id="UP000266327"/>
    </source>
</evidence>
<dbReference type="InterPro" id="IPR036291">
    <property type="entry name" value="NAD(P)-bd_dom_sf"/>
</dbReference>
<proteinExistence type="inferred from homology"/>
<evidence type="ECO:0000313" key="3">
    <source>
        <dbReference type="EMBL" id="RJG01415.1"/>
    </source>
</evidence>
<dbReference type="PANTHER" id="PTHR42879:SF2">
    <property type="entry name" value="3-OXOACYL-[ACYL-CARRIER-PROTEIN] REDUCTASE FABG"/>
    <property type="match status" value="1"/>
</dbReference>
<comment type="caution">
    <text evidence="3">The sequence shown here is derived from an EMBL/GenBank/DDBJ whole genome shotgun (WGS) entry which is preliminary data.</text>
</comment>
<dbReference type="GO" id="GO:0016491">
    <property type="term" value="F:oxidoreductase activity"/>
    <property type="evidence" value="ECO:0007669"/>
    <property type="project" value="UniProtKB-KW"/>
</dbReference>
<keyword evidence="4" id="KW-1185">Reference proteome</keyword>
<dbReference type="Gene3D" id="3.40.50.720">
    <property type="entry name" value="NAD(P)-binding Rossmann-like Domain"/>
    <property type="match status" value="1"/>
</dbReference>
<dbReference type="PANTHER" id="PTHR42879">
    <property type="entry name" value="3-OXOACYL-(ACYL-CARRIER-PROTEIN) REDUCTASE"/>
    <property type="match status" value="1"/>
</dbReference>
<dbReference type="InterPro" id="IPR050259">
    <property type="entry name" value="SDR"/>
</dbReference>
<accession>A0A3A3G1A6</accession>
<sequence>MNAKLNGKIALVTGAGRDVGREISLALAAEGATVAVNYNSSATEAEAVVAEIKKLGGNARAYRANVGKYEEVTAMVDAIVKDFGSVDILVNNAGVVINERFVNTTPEQWAKQIDVCLYGTIHTCHAVAPHMIKQNGGRIITLAGDSSRIGESNLAIAAAARAGGIALMKSLARELGRANVTANAISLGLIETAHSDADFLAANRDKIVKQYPLRRIGKPADIAPTVAFLASDGASWITGQVLSINGGFCMV</sequence>
<comment type="similarity">
    <text evidence="1">Belongs to the short-chain dehydrogenases/reductases (SDR) family.</text>
</comment>
<keyword evidence="2" id="KW-0560">Oxidoreductase</keyword>
<dbReference type="SUPFAM" id="SSF51735">
    <property type="entry name" value="NAD(P)-binding Rossmann-fold domains"/>
    <property type="match status" value="1"/>
</dbReference>
<name>A0A3A3G1A6_9BURK</name>
<dbReference type="PRINTS" id="PR00081">
    <property type="entry name" value="GDHRDH"/>
</dbReference>